<feature type="compositionally biased region" description="Polar residues" evidence="4">
    <location>
        <begin position="461"/>
        <end position="473"/>
    </location>
</feature>
<dbReference type="AlphaFoldDB" id="A0A9D4RDI5"/>
<evidence type="ECO:0000256" key="1">
    <source>
        <dbReference type="ARBA" id="ARBA00004496"/>
    </source>
</evidence>
<dbReference type="InterPro" id="IPR041667">
    <property type="entry name" value="Cupin_8"/>
</dbReference>
<evidence type="ECO:0000256" key="4">
    <source>
        <dbReference type="SAM" id="MobiDB-lite"/>
    </source>
</evidence>
<proteinExistence type="predicted"/>
<feature type="domain" description="JmjC" evidence="5">
    <location>
        <begin position="102"/>
        <end position="263"/>
    </location>
</feature>
<evidence type="ECO:0000259" key="5">
    <source>
        <dbReference type="PROSITE" id="PS51184"/>
    </source>
</evidence>
<dbReference type="Proteomes" id="UP000828390">
    <property type="component" value="Unassembled WGS sequence"/>
</dbReference>
<dbReference type="PANTHER" id="PTHR12461:SF43">
    <property type="entry name" value="HSPB1-ASSOCIATED PROTEIN 1"/>
    <property type="match status" value="1"/>
</dbReference>
<dbReference type="FunFam" id="2.60.120.650:FF:000018">
    <property type="entry name" value="HSPB1-associated protein 1 homolog"/>
    <property type="match status" value="1"/>
</dbReference>
<dbReference type="EMBL" id="JAIWYP010000002">
    <property type="protein sequence ID" value="KAH3863473.1"/>
    <property type="molecule type" value="Genomic_DNA"/>
</dbReference>
<keyword evidence="2" id="KW-0963">Cytoplasm</keyword>
<keyword evidence="7" id="KW-1185">Reference proteome</keyword>
<accession>A0A9D4RDI5</accession>
<organism evidence="6 7">
    <name type="scientific">Dreissena polymorpha</name>
    <name type="common">Zebra mussel</name>
    <name type="synonym">Mytilus polymorpha</name>
    <dbReference type="NCBI Taxonomy" id="45954"/>
    <lineage>
        <taxon>Eukaryota</taxon>
        <taxon>Metazoa</taxon>
        <taxon>Spiralia</taxon>
        <taxon>Lophotrochozoa</taxon>
        <taxon>Mollusca</taxon>
        <taxon>Bivalvia</taxon>
        <taxon>Autobranchia</taxon>
        <taxon>Heteroconchia</taxon>
        <taxon>Euheterodonta</taxon>
        <taxon>Imparidentia</taxon>
        <taxon>Neoheterodontei</taxon>
        <taxon>Myida</taxon>
        <taxon>Dreissenoidea</taxon>
        <taxon>Dreissenidae</taxon>
        <taxon>Dreissena</taxon>
    </lineage>
</organism>
<dbReference type="PROSITE" id="PS51184">
    <property type="entry name" value="JMJC"/>
    <property type="match status" value="1"/>
</dbReference>
<sequence>MAAEKHLFKNVLRPESSPVVFSNFITTWPARKWSVKYLADILGNSQLQCKIAPLDFTDLKWENECAHLRITLHQYMEWLNDSTSANNPLRMILHEKFSCYIDYKYMSEVFSHHSDMLKGVDWSVFGLEDRDGADSTLWIGSAGVYTPCHQDTYGFNLVAQIAGRKRWFLFPPSQTGCLYPTRVPYEESSVFSEVNIVCPDLHQHHLFKNSTPYVVDLEAGQVLYVPTHWWHFVESREDSISINTWVPVESDIRSRMEESVCRLLFNGLSRSLLSQSDQMASLNSGEVIEELETDMNYLNSSFKQYKESCSSGGAANNLHTFLRHFKDKEVTCQSEVTMTSNFHRLITQKRPYSEHDSDASVLAKKVCTSSKDHNLIPDCTSMNQKQVFRKCSVDKTSLCVEPEGKLLPGKASNNLIDIEHKACCSYQEIVALAPMTFEQFQSFLSEEYGYLDGDDDESSENSTDMTEETNQQTEHIDSIPEHVTHRTSAEGMVNSEDSTCPISNCQSGHVAHLNAVDVIKVVLHPDVIAKMCDVIRDAVK</sequence>
<comment type="caution">
    <text evidence="6">The sequence shown here is derived from an EMBL/GenBank/DDBJ whole genome shotgun (WGS) entry which is preliminary data.</text>
</comment>
<dbReference type="SMART" id="SM00558">
    <property type="entry name" value="JmjC"/>
    <property type="match status" value="1"/>
</dbReference>
<evidence type="ECO:0000256" key="3">
    <source>
        <dbReference type="ARBA" id="ARBA00037342"/>
    </source>
</evidence>
<dbReference type="InterPro" id="IPR003347">
    <property type="entry name" value="JmjC_dom"/>
</dbReference>
<reference evidence="6" key="1">
    <citation type="journal article" date="2019" name="bioRxiv">
        <title>The Genome of the Zebra Mussel, Dreissena polymorpha: A Resource for Invasive Species Research.</title>
        <authorList>
            <person name="McCartney M.A."/>
            <person name="Auch B."/>
            <person name="Kono T."/>
            <person name="Mallez S."/>
            <person name="Zhang Y."/>
            <person name="Obille A."/>
            <person name="Becker A."/>
            <person name="Abrahante J.E."/>
            <person name="Garbe J."/>
            <person name="Badalamenti J.P."/>
            <person name="Herman A."/>
            <person name="Mangelson H."/>
            <person name="Liachko I."/>
            <person name="Sullivan S."/>
            <person name="Sone E.D."/>
            <person name="Koren S."/>
            <person name="Silverstein K.A.T."/>
            <person name="Beckman K.B."/>
            <person name="Gohl D.M."/>
        </authorList>
    </citation>
    <scope>NUCLEOTIDE SEQUENCE</scope>
    <source>
        <strain evidence="6">Duluth1</strain>
        <tissue evidence="6">Whole animal</tissue>
    </source>
</reference>
<dbReference type="InterPro" id="IPR014710">
    <property type="entry name" value="RmlC-like_jellyroll"/>
</dbReference>
<feature type="region of interest" description="Disordered" evidence="4">
    <location>
        <begin position="451"/>
        <end position="474"/>
    </location>
</feature>
<reference evidence="6" key="2">
    <citation type="submission" date="2020-11" db="EMBL/GenBank/DDBJ databases">
        <authorList>
            <person name="McCartney M.A."/>
            <person name="Auch B."/>
            <person name="Kono T."/>
            <person name="Mallez S."/>
            <person name="Becker A."/>
            <person name="Gohl D.M."/>
            <person name="Silverstein K.A.T."/>
            <person name="Koren S."/>
            <person name="Bechman K.B."/>
            <person name="Herman A."/>
            <person name="Abrahante J.E."/>
            <person name="Garbe J."/>
        </authorList>
    </citation>
    <scope>NUCLEOTIDE SEQUENCE</scope>
    <source>
        <strain evidence="6">Duluth1</strain>
        <tissue evidence="6">Whole animal</tissue>
    </source>
</reference>
<dbReference type="PANTHER" id="PTHR12461">
    <property type="entry name" value="HYPOXIA-INDUCIBLE FACTOR 1 ALPHA INHIBITOR-RELATED"/>
    <property type="match status" value="1"/>
</dbReference>
<dbReference type="Gene3D" id="2.60.120.10">
    <property type="entry name" value="Jelly Rolls"/>
    <property type="match status" value="1"/>
</dbReference>
<evidence type="ECO:0000313" key="6">
    <source>
        <dbReference type="EMBL" id="KAH3863473.1"/>
    </source>
</evidence>
<dbReference type="Pfam" id="PF13621">
    <property type="entry name" value="Cupin_8"/>
    <property type="match status" value="1"/>
</dbReference>
<dbReference type="GO" id="GO:0005737">
    <property type="term" value="C:cytoplasm"/>
    <property type="evidence" value="ECO:0007669"/>
    <property type="project" value="UniProtKB-SubCell"/>
</dbReference>
<dbReference type="OrthoDB" id="47172at2759"/>
<comment type="subcellular location">
    <subcellularLocation>
        <location evidence="1">Cytoplasm</location>
    </subcellularLocation>
</comment>
<protein>
    <recommendedName>
        <fullName evidence="5">JmjC domain-containing protein</fullName>
    </recommendedName>
</protein>
<comment type="function">
    <text evidence="3">May play a role in cellular stress response.</text>
</comment>
<dbReference type="SUPFAM" id="SSF51197">
    <property type="entry name" value="Clavaminate synthase-like"/>
    <property type="match status" value="1"/>
</dbReference>
<gene>
    <name evidence="6" type="ORF">DPMN_026462</name>
</gene>
<evidence type="ECO:0000313" key="7">
    <source>
        <dbReference type="Proteomes" id="UP000828390"/>
    </source>
</evidence>
<name>A0A9D4RDI5_DREPO</name>
<evidence type="ECO:0000256" key="2">
    <source>
        <dbReference type="ARBA" id="ARBA00022490"/>
    </source>
</evidence>